<dbReference type="InterPro" id="IPR003121">
    <property type="entry name" value="SWIB_MDM2_domain"/>
</dbReference>
<feature type="region of interest" description="Disordered" evidence="1">
    <location>
        <begin position="1"/>
        <end position="60"/>
    </location>
</feature>
<protein>
    <submittedName>
        <fullName evidence="3">SWIB/MDM2 domain-containing protein</fullName>
    </submittedName>
</protein>
<dbReference type="Pfam" id="PF02201">
    <property type="entry name" value="SWIB"/>
    <property type="match status" value="1"/>
</dbReference>
<dbReference type="CDD" id="cd10567">
    <property type="entry name" value="SWIB-MDM2_like"/>
    <property type="match status" value="1"/>
</dbReference>
<dbReference type="InterPro" id="IPR019835">
    <property type="entry name" value="SWIB_domain"/>
</dbReference>
<keyword evidence="4" id="KW-1185">Reference proteome</keyword>
<evidence type="ECO:0000256" key="1">
    <source>
        <dbReference type="SAM" id="MobiDB-lite"/>
    </source>
</evidence>
<dbReference type="SUPFAM" id="SSF47592">
    <property type="entry name" value="SWIB/MDM2 domain"/>
    <property type="match status" value="1"/>
</dbReference>
<dbReference type="InterPro" id="IPR036885">
    <property type="entry name" value="SWIB_MDM2_dom_sf"/>
</dbReference>
<dbReference type="PROSITE" id="PS51925">
    <property type="entry name" value="SWIB_MDM2"/>
    <property type="match status" value="1"/>
</dbReference>
<dbReference type="EMBL" id="JBHRTN010000026">
    <property type="protein sequence ID" value="MFC3127386.1"/>
    <property type="molecule type" value="Genomic_DNA"/>
</dbReference>
<organism evidence="3 4">
    <name type="scientific">Teichococcus globiformis</name>
    <dbReference type="NCBI Taxonomy" id="2307229"/>
    <lineage>
        <taxon>Bacteria</taxon>
        <taxon>Pseudomonadati</taxon>
        <taxon>Pseudomonadota</taxon>
        <taxon>Alphaproteobacteria</taxon>
        <taxon>Acetobacterales</taxon>
        <taxon>Roseomonadaceae</taxon>
        <taxon>Roseomonas</taxon>
    </lineage>
</organism>
<evidence type="ECO:0000313" key="4">
    <source>
        <dbReference type="Proteomes" id="UP001595593"/>
    </source>
</evidence>
<dbReference type="Gene3D" id="1.10.245.10">
    <property type="entry name" value="SWIB/MDM2 domain"/>
    <property type="match status" value="1"/>
</dbReference>
<dbReference type="Proteomes" id="UP001595593">
    <property type="component" value="Unassembled WGS sequence"/>
</dbReference>
<proteinExistence type="predicted"/>
<feature type="compositionally biased region" description="Low complexity" evidence="1">
    <location>
        <begin position="26"/>
        <end position="45"/>
    </location>
</feature>
<evidence type="ECO:0000259" key="2">
    <source>
        <dbReference type="PROSITE" id="PS51925"/>
    </source>
</evidence>
<feature type="domain" description="DM2" evidence="2">
    <location>
        <begin position="45"/>
        <end position="121"/>
    </location>
</feature>
<sequence>MATKTKAPEKKAADAKGAEAKDTQVKGTEAKGTATKAAPGKKPNALQQPLQPSAELASVVGDKPLPRGEVVSKVWSYIKEHNLQDSEDRRSINADEKLKKVFGKNKVTMFEMNKHLSQHLK</sequence>
<gene>
    <name evidence="3" type="ORF">ACFOD4_20170</name>
</gene>
<dbReference type="SMART" id="SM00151">
    <property type="entry name" value="SWIB"/>
    <property type="match status" value="1"/>
</dbReference>
<accession>A0ABV7G789</accession>
<evidence type="ECO:0000313" key="3">
    <source>
        <dbReference type="EMBL" id="MFC3127386.1"/>
    </source>
</evidence>
<reference evidence="4" key="1">
    <citation type="journal article" date="2019" name="Int. J. Syst. Evol. Microbiol.">
        <title>The Global Catalogue of Microorganisms (GCM) 10K type strain sequencing project: providing services to taxonomists for standard genome sequencing and annotation.</title>
        <authorList>
            <consortium name="The Broad Institute Genomics Platform"/>
            <consortium name="The Broad Institute Genome Sequencing Center for Infectious Disease"/>
            <person name="Wu L."/>
            <person name="Ma J."/>
        </authorList>
    </citation>
    <scope>NUCLEOTIDE SEQUENCE [LARGE SCALE GENOMIC DNA]</scope>
    <source>
        <strain evidence="4">KCTC 52094</strain>
    </source>
</reference>
<name>A0ABV7G789_9PROT</name>
<dbReference type="PANTHER" id="PTHR13844">
    <property type="entry name" value="SWI/SNF-RELATED MATRIX-ASSOCIATED ACTIN-DEPENDENT REGULATOR OF CHROMATIN SUBFAMILY D"/>
    <property type="match status" value="1"/>
</dbReference>
<dbReference type="RefSeq" id="WP_379599393.1">
    <property type="nucleotide sequence ID" value="NZ_JBHRTN010000026.1"/>
</dbReference>
<feature type="compositionally biased region" description="Basic and acidic residues" evidence="1">
    <location>
        <begin position="1"/>
        <end position="24"/>
    </location>
</feature>
<comment type="caution">
    <text evidence="3">The sequence shown here is derived from an EMBL/GenBank/DDBJ whole genome shotgun (WGS) entry which is preliminary data.</text>
</comment>